<dbReference type="SUPFAM" id="SSF140990">
    <property type="entry name" value="FtsH protease domain-like"/>
    <property type="match status" value="1"/>
</dbReference>
<keyword evidence="1" id="KW-0175">Coiled coil</keyword>
<sequence>MRLNNGNDTSQVADDIDKAWFLAHSMVENFIMKGFISHSKYSQSAASKLKHDEACLEILTKNLKEAQRQVSENEQLINLVLDHLNFKFLIHFKWL</sequence>
<organism evidence="2 3">
    <name type="scientific">Meloidogyne enterolobii</name>
    <name type="common">Root-knot nematode worm</name>
    <name type="synonym">Meloidogyne mayaguensis</name>
    <dbReference type="NCBI Taxonomy" id="390850"/>
    <lineage>
        <taxon>Eukaryota</taxon>
        <taxon>Metazoa</taxon>
        <taxon>Ecdysozoa</taxon>
        <taxon>Nematoda</taxon>
        <taxon>Chromadorea</taxon>
        <taxon>Rhabditida</taxon>
        <taxon>Tylenchina</taxon>
        <taxon>Tylenchomorpha</taxon>
        <taxon>Tylenchoidea</taxon>
        <taxon>Meloidogynidae</taxon>
        <taxon>Meloidogyninae</taxon>
        <taxon>Meloidogyne</taxon>
    </lineage>
</organism>
<protein>
    <submittedName>
        <fullName evidence="2">Uncharacterized protein</fullName>
    </submittedName>
</protein>
<dbReference type="GO" id="GO:0006508">
    <property type="term" value="P:proteolysis"/>
    <property type="evidence" value="ECO:0007669"/>
    <property type="project" value="InterPro"/>
</dbReference>
<reference evidence="2 3" key="1">
    <citation type="submission" date="2020-08" db="EMBL/GenBank/DDBJ databases">
        <authorList>
            <person name="Koutsovoulos G."/>
            <person name="Danchin GJ E."/>
        </authorList>
    </citation>
    <scope>NUCLEOTIDE SEQUENCE [LARGE SCALE GENOMIC DNA]</scope>
</reference>
<accession>A0A6V7WVJ3</accession>
<dbReference type="Proteomes" id="UP000580250">
    <property type="component" value="Unassembled WGS sequence"/>
</dbReference>
<proteinExistence type="predicted"/>
<dbReference type="EMBL" id="CAJEWN010000834">
    <property type="protein sequence ID" value="CAD2190776.1"/>
    <property type="molecule type" value="Genomic_DNA"/>
</dbReference>
<evidence type="ECO:0000313" key="3">
    <source>
        <dbReference type="Proteomes" id="UP000580250"/>
    </source>
</evidence>
<dbReference type="AlphaFoldDB" id="A0A6V7WVJ3"/>
<comment type="caution">
    <text evidence="2">The sequence shown here is derived from an EMBL/GenBank/DDBJ whole genome shotgun (WGS) entry which is preliminary data.</text>
</comment>
<name>A0A6V7WVJ3_MELEN</name>
<gene>
    <name evidence="2" type="ORF">MENT_LOCUS43592</name>
</gene>
<dbReference type="GO" id="GO:0005524">
    <property type="term" value="F:ATP binding"/>
    <property type="evidence" value="ECO:0007669"/>
    <property type="project" value="InterPro"/>
</dbReference>
<dbReference type="Gene3D" id="1.20.58.760">
    <property type="entry name" value="Peptidase M41"/>
    <property type="match status" value="1"/>
</dbReference>
<evidence type="ECO:0000313" key="2">
    <source>
        <dbReference type="EMBL" id="CAD2190776.1"/>
    </source>
</evidence>
<dbReference type="GO" id="GO:0004176">
    <property type="term" value="F:ATP-dependent peptidase activity"/>
    <property type="evidence" value="ECO:0007669"/>
    <property type="project" value="InterPro"/>
</dbReference>
<evidence type="ECO:0000256" key="1">
    <source>
        <dbReference type="SAM" id="Coils"/>
    </source>
</evidence>
<dbReference type="InterPro" id="IPR037219">
    <property type="entry name" value="Peptidase_M41-like"/>
</dbReference>
<dbReference type="GO" id="GO:0004222">
    <property type="term" value="F:metalloendopeptidase activity"/>
    <property type="evidence" value="ECO:0007669"/>
    <property type="project" value="InterPro"/>
</dbReference>
<feature type="coiled-coil region" evidence="1">
    <location>
        <begin position="49"/>
        <end position="76"/>
    </location>
</feature>